<name>A0ABV6Z3A3_UNCC1</name>
<dbReference type="EMBL" id="JBHPBY010000390">
    <property type="protein sequence ID" value="MFC1852927.1"/>
    <property type="molecule type" value="Genomic_DNA"/>
</dbReference>
<comment type="caution">
    <text evidence="2">The sequence shown here is derived from an EMBL/GenBank/DDBJ whole genome shotgun (WGS) entry which is preliminary data.</text>
</comment>
<sequence>MPLYEFQCEECQKIFTRLSPMGEDGTNLECVYCAAKPVKKIFSTFATAGQAVKSAPLTATSSSNCAPGSPFR</sequence>
<feature type="domain" description="Putative regulatory protein FmdB zinc ribbon" evidence="1">
    <location>
        <begin position="1"/>
        <end position="43"/>
    </location>
</feature>
<gene>
    <name evidence="2" type="ORF">ACFL27_22235</name>
</gene>
<evidence type="ECO:0000313" key="3">
    <source>
        <dbReference type="Proteomes" id="UP001594351"/>
    </source>
</evidence>
<evidence type="ECO:0000259" key="1">
    <source>
        <dbReference type="SMART" id="SM00834"/>
    </source>
</evidence>
<proteinExistence type="predicted"/>
<dbReference type="Proteomes" id="UP001594351">
    <property type="component" value="Unassembled WGS sequence"/>
</dbReference>
<dbReference type="Pfam" id="PF09723">
    <property type="entry name" value="Zn_ribbon_8"/>
    <property type="match status" value="1"/>
</dbReference>
<dbReference type="SMART" id="SM00834">
    <property type="entry name" value="CxxC_CXXC_SSSS"/>
    <property type="match status" value="1"/>
</dbReference>
<evidence type="ECO:0000313" key="2">
    <source>
        <dbReference type="EMBL" id="MFC1852927.1"/>
    </source>
</evidence>
<keyword evidence="3" id="KW-1185">Reference proteome</keyword>
<dbReference type="NCBIfam" id="TIGR02605">
    <property type="entry name" value="CxxC_CxxC_SSSS"/>
    <property type="match status" value="1"/>
</dbReference>
<dbReference type="InterPro" id="IPR013429">
    <property type="entry name" value="Regulatory_FmdB_Zinc_ribbon"/>
</dbReference>
<protein>
    <submittedName>
        <fullName evidence="2">FmdB family zinc ribbon protein</fullName>
    </submittedName>
</protein>
<accession>A0ABV6Z3A3</accession>
<organism evidence="2 3">
    <name type="scientific">candidate division CSSED10-310 bacterium</name>
    <dbReference type="NCBI Taxonomy" id="2855610"/>
    <lineage>
        <taxon>Bacteria</taxon>
        <taxon>Bacteria division CSSED10-310</taxon>
    </lineage>
</organism>
<reference evidence="2 3" key="1">
    <citation type="submission" date="2024-09" db="EMBL/GenBank/DDBJ databases">
        <title>Laminarin stimulates single cell rates of sulfate reduction while oxygen inhibits transcriptomic activity in coastal marine sediment.</title>
        <authorList>
            <person name="Lindsay M."/>
            <person name="Orcutt B."/>
            <person name="Emerson D."/>
            <person name="Stepanauskas R."/>
            <person name="D'Angelo T."/>
        </authorList>
    </citation>
    <scope>NUCLEOTIDE SEQUENCE [LARGE SCALE GENOMIC DNA]</scope>
    <source>
        <strain evidence="2">SAG AM-311-K15</strain>
    </source>
</reference>